<dbReference type="InterPro" id="IPR032710">
    <property type="entry name" value="NTF2-like_dom_sf"/>
</dbReference>
<sequence>MITSQDQARAILGPILAKFGHTMQSGNLDDIFQYYSADATLVMKGARCAYGKDQIKQALAPLTAPATVKITNDRFEATSDHIIYRAHIHTTLKASGAEFQGDTEQIWRKEDGQWKCVHDEFAPAH</sequence>
<dbReference type="SUPFAM" id="SSF54427">
    <property type="entry name" value="NTF2-like"/>
    <property type="match status" value="1"/>
</dbReference>
<accession>A0A8R1U5B3</accession>
<dbReference type="Proteomes" id="UP000005239">
    <property type="component" value="Unassembled WGS sequence"/>
</dbReference>
<reference evidence="2" key="1">
    <citation type="journal article" date="2008" name="Nat. Genet.">
        <title>The Pristionchus pacificus genome provides a unique perspective on nematode lifestyle and parasitism.</title>
        <authorList>
            <person name="Dieterich C."/>
            <person name="Clifton S.W."/>
            <person name="Schuster L.N."/>
            <person name="Chinwalla A."/>
            <person name="Delehaunty K."/>
            <person name="Dinkelacker I."/>
            <person name="Fulton L."/>
            <person name="Fulton R."/>
            <person name="Godfrey J."/>
            <person name="Minx P."/>
            <person name="Mitreva M."/>
            <person name="Roeseler W."/>
            <person name="Tian H."/>
            <person name="Witte H."/>
            <person name="Yang S.P."/>
            <person name="Wilson R.K."/>
            <person name="Sommer R.J."/>
        </authorList>
    </citation>
    <scope>NUCLEOTIDE SEQUENCE [LARGE SCALE GENOMIC DNA]</scope>
    <source>
        <strain evidence="2">PS312</strain>
    </source>
</reference>
<evidence type="ECO:0000313" key="1">
    <source>
        <dbReference type="EnsemblMetazoa" id="PPA05765.1"/>
    </source>
</evidence>
<dbReference type="Pfam" id="PF14534">
    <property type="entry name" value="DUF4440"/>
    <property type="match status" value="1"/>
</dbReference>
<keyword evidence="2" id="KW-1185">Reference proteome</keyword>
<dbReference type="PANTHER" id="PTHR31664">
    <property type="entry name" value="PROTEIN CBG16427"/>
    <property type="match status" value="1"/>
</dbReference>
<dbReference type="EnsemblMetazoa" id="PPA05765.1">
    <property type="protein sequence ID" value="PPA05765.1"/>
    <property type="gene ID" value="WBGene00095319"/>
</dbReference>
<protein>
    <submittedName>
        <fullName evidence="1">DUF4440 domain-containing protein</fullName>
    </submittedName>
</protein>
<dbReference type="AlphaFoldDB" id="A0A2A6C1P9"/>
<dbReference type="OrthoDB" id="5793381at2759"/>
<gene>
    <name evidence="1" type="primary">WBGene00095319</name>
</gene>
<reference evidence="1" key="2">
    <citation type="submission" date="2022-06" db="UniProtKB">
        <authorList>
            <consortium name="EnsemblMetazoa"/>
        </authorList>
    </citation>
    <scope>IDENTIFICATION</scope>
    <source>
        <strain evidence="1">PS312</strain>
    </source>
</reference>
<proteinExistence type="predicted"/>
<dbReference type="PANTHER" id="PTHR31664:SF4">
    <property type="entry name" value="DUF4440 DOMAIN-CONTAINING PROTEIN"/>
    <property type="match status" value="1"/>
</dbReference>
<dbReference type="InterPro" id="IPR027843">
    <property type="entry name" value="DUF4440"/>
</dbReference>
<name>A0A2A6C1P9_PRIPA</name>
<organism evidence="1 2">
    <name type="scientific">Pristionchus pacificus</name>
    <name type="common">Parasitic nematode worm</name>
    <dbReference type="NCBI Taxonomy" id="54126"/>
    <lineage>
        <taxon>Eukaryota</taxon>
        <taxon>Metazoa</taxon>
        <taxon>Ecdysozoa</taxon>
        <taxon>Nematoda</taxon>
        <taxon>Chromadorea</taxon>
        <taxon>Rhabditida</taxon>
        <taxon>Rhabditina</taxon>
        <taxon>Diplogasteromorpha</taxon>
        <taxon>Diplogasteroidea</taxon>
        <taxon>Neodiplogasteridae</taxon>
        <taxon>Pristionchus</taxon>
    </lineage>
</organism>
<evidence type="ECO:0000313" key="2">
    <source>
        <dbReference type="Proteomes" id="UP000005239"/>
    </source>
</evidence>
<dbReference type="Gene3D" id="3.10.450.50">
    <property type="match status" value="1"/>
</dbReference>
<accession>A0A2A6C1P9</accession>